<proteinExistence type="predicted"/>
<evidence type="ECO:0000313" key="2">
    <source>
        <dbReference type="Proteomes" id="UP000063063"/>
    </source>
</evidence>
<name>A0AC62A5X3_LEIPA</name>
<sequence>MENHSSEQAALRMRILYQIERDFEEEAAGTIVKIVRLEKDMPAELLNFVQCFRVRNVFFRVLPDSRSGRNYIASLRGILQSDSHLLSVPLSTMFYYRGMPVLAQALVPMTTRPRRLYGANSTNDVEVEAELTFIAEALNIPLPDNSMEVYEALDGRYYVTNSNATLTPLFVDDTIMKRQEMLRVCPEVSEGADNTMEVLDDGALQETVLQICTNSTPATTSAALTQVCEFLHARGVNLCLLKQLVRRLLFASNYDLRAVEQAVQLLSCEMLCRALKQEFYIEIQGKRTAYDELFLTRTLSKYFALVFAPSPQFRAKFLDVVSKKYGITAEDGDLMDILVSFRKEWKQRIMDRVCHLLGATIRKENGVVHVTWRPFANSSVIPRLVEPAVAIQLAAMYSHVRTGPPHSYAFCLPLCCKVACWQRNFSEALSLAHEAATAQEARTGALQLIRLMMERVVCHVSFKTRDWPCIQDGRSRFPAVLAGYEQWAGPKTQGRRCIEYGFWLVDVAEALMEAPAELRSCVEEAVHYFYKAIARLPDYLRSDHGAWLHLQPYMGLLRCKKLLPSCSVDTRALVQHSVELSKLGWASDFFIDYLRELGRQLEYEGNFADAIQVLLTAISLSKEKPTFTADLHTLLMDVAHIYRSWDLRLHSDACIELTNEAIRYAAQYYGVESREYGVVLKNRGAIEIELGWLDRAEETLRNAGAALNAAGVPHDDPDYVAYVRNLKTLWRRRHPSQPPPTPLSGFLRRFPFLESACKDVPWDDVRPLEDSRFVELARCRAQEADGTNEAYRLEADMKQRAGELFRVLLSGATLKLYPFLPAQLEGVYVEGLLLTYDQIFLELATQWHREPAASPARHLQERLTLAYVSVKARRTADRRAYEHSIEDTFLEVFGASVNALLPVNFSEVVEDAEVQSLMHKYERLKAHNAPAAELGETQARMGQRVHSFELEQWRSRQSITAWVPDGLLHSCFLRDFSRDGALCDLLAARQHAAHTGENVMPHDILEARIAALCMSIWERGQLDRLYCRSESHQLQQRYHLSSPRVHLQPLSDIFEDLLEPWSVSLHTSVNTDDRDCVVAAVHRRGRLNTDAENLEQWYPRLHALQCPTWMLAGLPHRFDPAYQREQLQWQKSDGKNRTAVLAHLSQYLAFIETRAHKARVGVMRCRIRAEAMYPFLDLRYEGVHVLDLALGDDQVFCKDYAEYTRFSSEQKLPAGRLKACEGRMRARAVVLAQQLREREATLQQRFGSYLRSSDPPLQWSSTFIEYTPRVVQCEQYHLTHTMEAIDSKEARHAACCAHKVRSYIRYMSQDQFQRRLVRGSYDEEIAERYPYLTTVPLASILLSTLPFECRHKFRMLHVTLFAPLRDTERGVRSNAKSDNAAAPVPAPLFCASLRAYQHKSVATKVRRLVGIVEEMAHEENEAQQRLQKAFPGLPHAILGVPTTQLVFPPNFEQQWSLAVKEKFTGLSTQGVYSALVQCAMSARALPLARQYLDELSLTSQPFLLYTTRQCVSLRHLPLRADGKYSALYSDYDALLKLSLPTSPECCLQRVRLAARADQLAMRVTRQWDRLLRQFQQPLTLSDDQLSHLQRHPEILRTAPRAPKGRIPPEAGQKIVEELANHQRQVTEKAIADEELHADLPFIHPSTSVEYMEKESTFLLRKNVQQSGRHPSLPGNKDEKAEQELRDYTIDISYEAHFTLLRREQNGLAEQHSKVDVVRVSKLTEENQQNIISRYPFLRLHEEEGWPEALVADEAFTRLAAEHADLARDPKRNAAALRGVEDAMNECGDAVAAALRHAALMRDLASRYPFLQLHEEEGWPEALVADEAFTWLAAEHADLACDPKRNAAALRGVEDAMNECGDAVAAALRHAALMRDLASRYPFLRLHEEEGWPEALVADEAFTRLAAEHADLACDPKRNAAALRGVEDAMNECGDAVAAALRHAALMRDLASRYPFLRLHEEEGWPEALVADEAFTRLAAEHADLARDPKRNAAALRGVEDAMNECGDAVAAALRHAALMRDLASRYPFLRLHEEEGWPEALVADEAFTRLAAEHADLACDPKRNAAALRGVEDAMNECGDAVAAALRHAALMRDLASRYPFLRLHEEEGWPEALVADEAFTRLAAEHADLACDPKRNAAALRGVEDAMNECGDAVAAALRHAALMRDLASRYPFLRLHEEEGWPEALVADEAFTRLAAEHADLARDPKRNAAALRGVEDAMNECGDAVAAALRHAALMRDLASRYPFLRLHEEEGWPEALVADEAFTRLAAEHADLACDPKRNAAALRGVEDAMNECGDAVAAALRHAALMRDLASRYPFLRLHEEEGWPEALVADEAFTWLAAEHADLACDPKRNAAALRGVEDAMNECGDAVAAALRHAALMRDLASRYPFLRLHEEEGWPEALVADEAFTRLAAEHADLACDPKRNAAALRGVEDAMNECGDAVAAALRHAALMRDLASRYPFLRLHEEEGWPEALVADEAFTRLAAEHADLARDPKRNAAALRGVEDAMNECGDAVAAALRHAALMRDLASRYPFLRLHEEEGWPEALVADEAFTRLAAEHADLACDPKRNAAALRGVEDAMNECGDAVAAALRHAALMRDLASRYPFLRLHEEEGWPEALVADEAFTRLAAEHADLACDPKRNAAALRGVEDAMNECGDAVAAALRHAALMRDLASRYPFLRLHEEEGWPEALVADEAFTRLAAEHADLARDPKRNAAALRGVEDAMNECGDAVAAALRHAALMRDLASRYPFLRLHEEEGWPEALVADEAFTRLAAEHADLACDPKRNAAALRGVEDAMNECGDAVAAALRHAALMRDLASRYPFLRLHEEEGWPEALVADEAFTWLAAEHADLACDPKRNAAALRGVEDAMNECGDAVAAALRHAALMRDLASRYPFLRLHEEEGWPEALVADEAFTRLAAEHADLACDPKRNAAALRGVEDAMNECGDAVAAALRHAALMRDLASRYPFLRLHEEEGWPEALVADEAFTRLAAEHADLARDPKRNAAALRGVEDAMNECGDAVAAALRHAALMRDLASRYPFLRLHEEEGWPEALVADEAFTRLAAEHADLACDPKRNAAALRGVEDAMNECGDAVAAALRHAALMRDLASRYPFLRLHEEEGWPEALVADEAFTWLAAEHADLACDPKRNAAALRGVEDAMNECGDAVAAALRHAALMRDLASRYPFLRLHEEEGWPEALVADEAFTRLAAEHADLACDPKRNAAALRGVEDAMNECGDAVAAALRHAALMRDLASRYPFLRLHEEEGWPEALVADEAFTRLAAEHADLARDPKRNAAALRGVEDAMNECGDAVAAALRHAALMRDLASRYPFLRLHEEEGWPEALVADEAFTRLAAEHADLARDPKRNAAALRGVEDAMNECGDAVAAALRHAALMRDLASRYPFLRLHEEEGWPEALVADEAFTWLAAEHADLACDPKRNAAALRGVEDAMNECGDAVAAALRHAALMRDLASRYPFLRLHEEEGWPEALVADEAFTRLAAEHADLACDPKRNAAALRGVEDAMNECGDAVAAALRHAALMRDLASRYPFLRLHEEEGWPEALVADEAFTRLAAEHADLARDPKRNAAALRGVEDAMNECGDAVAAALRHAALMRDLASRYPFLRLHEEEGWPEALVADEAFTRLAAEHADLACDPKRNAAALRGVEDAMNECGDAVAAALRHAALMRDLASRYPFLRLHEEEGWPEALVADEAFTRLAAEHADLACDPKRNAAALRGVEDAMNECGDAVAAALRHAALMRDLASRYPFLRLHEEEGWPEALVADEAFTRLAAEHADLARDPKRNAAALRGVEDAMNECGDAVAAALRHAALMRDLASRYPFLRLHEEEGWPEALVADEAFTRLAAEHADLACDPKRNAAALRGVEDAMNECGDAVAAALRHAALMRDLASRYPFLRLHEEEGWPEALVADEAFTRLAAEHADLARDPKRNAAALRGVEDAMNECGDAVAAALRHAALMRDLASRYPFLRLHEEEGWPEALVADEAFTRLAAEHADLACDPKRNAAALRGVEDAMNECGDAVAAALRHAALMRDLASRYPFLRLHEEEGWPEALVADEAFTRLAAEHADLACDPKRNAAALRGVEDAMNECGDAVAAALRHAALMRDLASRYPFLRLHEEEGWPEALVADEAFTRLAAEHADLACDPKRNAAALRGVEDAMNECGDAVAAALRHAALMRDLASRYPFLRLHEEEGWPEALVADEAFTRLAAEHADLACDPKRNAAALRGVEDAMNECGDAVAAALRHAALMRDLASRYPFLRLHEEEGWPEALVADEAFTRLAAEHADLARDPKRNAAALRGVEDAMNECGDAVAAALRHAALMRDLASRYPFLRLHEEEGWPEALVADEAFTRLAAEHADLACDPKRNAAALRGVEDAMNECGDAVAAALRHAALMRDLASRYPFLRLHEEEGWPEALVADEAFTRLAAEHADLARDPKRNAAALRGVEDAMNECGDAVAAALRHAALMRDLASRYPFLRLHEEEGWPEALVADEAFTRLAAEHADLACDPKRNAAALRGVEDAMNECGDAVAAALRHAALMRDLASRYPFLRLHEEEGWPEALVADEAFTRLAAEHADLACDPKRNAAALRGVEDAMNECGDAVAAALRHAALMRDLASRYPFLRLHEEEGWPEALVADEAFTRLAAEHADLACDPKRNAAALRGVEDAMNECGDAVAAALRHAALMRDLASRYPFLRLHEEEGWPEALVADEAFTRLAAEHADLARDPKRNAAALRGVEDAMKERAVFILALLSEDLFAGLLGKVFDEEDACRDVVQCSEVSERCYVSFMAVVEGEDVERFLICSEEMDCFSNLFSCWRSSLCEVSEAVRLRVVVELLDVVKRESAVCVDVYSEEQSCRSDMLLEFIVGVEALRRSSIVAVEYTAAERLVDTALCNRIMAEDLLCARAQEALLDCHAAEVKSRDYVVADERADRFNLAVAFIVSDEAVLRRYIQSKECASATHMFTRASSERQDILRTRHSQIIKSLEMCVQDETVSRSGLEQEETYMRDVLVEDGKRRTATFSALASQRSFLLQEEVLARKDVELHENEVCELLRGEWDQLRENLTAGQLAAAESYMTVGSLEATEHVPPVEERSTDALVSLEISVALLQRVGRGRLLRKKLQRRLENRRRDILKQGVSHILAEEFMERRTIVGDEHLLWQSLRSQWDRAVPLVRYDDPVDLALQNLMMAEESERDNIVNDYILAHDVIERAEHKQFLKQNALVWVSEAPDSSDEEVDELLFSGLLQGTYSTLTTRSRKNLSRTHYRGFELDALGRFLLDYEEDIHKMQAKLTDFRHSLAMVHDQLKYARDRAAQEVVRGGTGAIWVPARPLPLADLVRGPSAQYEGKRAPRTQ</sequence>
<dbReference type="EMBL" id="CP009385">
    <property type="protein sequence ID" value="XUY37090.1"/>
    <property type="molecule type" value="Genomic_DNA"/>
</dbReference>
<reference evidence="1 2" key="1">
    <citation type="journal article" date="2015" name="Sci. Rep.">
        <title>The genome of Leishmania panamensis: insights into genomics of the L. (Viannia) subgenus.</title>
        <authorList>
            <person name="Llanes A."/>
            <person name="Restrepo C.M."/>
            <person name="Vecchio G.D."/>
            <person name="Anguizola F.J."/>
            <person name="Lleonart R."/>
        </authorList>
    </citation>
    <scope>NUCLEOTIDE SEQUENCE [LARGE SCALE GENOMIC DNA]</scope>
    <source>
        <strain evidence="1 2">MHOM/PA/94/PSC-1</strain>
    </source>
</reference>
<dbReference type="Proteomes" id="UP000063063">
    <property type="component" value="Chromosome 16"/>
</dbReference>
<organism evidence="1 2">
    <name type="scientific">Leishmania panamensis</name>
    <dbReference type="NCBI Taxonomy" id="5679"/>
    <lineage>
        <taxon>Eukaryota</taxon>
        <taxon>Discoba</taxon>
        <taxon>Euglenozoa</taxon>
        <taxon>Kinetoplastea</taxon>
        <taxon>Metakinetoplastina</taxon>
        <taxon>Trypanosomatida</taxon>
        <taxon>Trypanosomatidae</taxon>
        <taxon>Leishmaniinae</taxon>
        <taxon>Leishmania</taxon>
        <taxon>Leishmania guyanensis species complex</taxon>
    </lineage>
</organism>
<protein>
    <submittedName>
        <fullName evidence="1">Uncharacterized protein</fullName>
    </submittedName>
</protein>
<accession>A0AC62A5X3</accession>
<keyword evidence="2" id="KW-1185">Reference proteome</keyword>
<gene>
    <name evidence="1" type="ORF">LPMP_161630</name>
</gene>
<evidence type="ECO:0000313" key="1">
    <source>
        <dbReference type="EMBL" id="XUY37090.1"/>
    </source>
</evidence>